<feature type="binding site" evidence="13">
    <location>
        <begin position="238"/>
        <end position="245"/>
    </location>
    <ligand>
        <name>ATP</name>
        <dbReference type="ChEBI" id="CHEBI:30616"/>
    </ligand>
</feature>
<protein>
    <recommendedName>
        <fullName evidence="3 13">V-type ATP synthase alpha chain</fullName>
        <ecNumber evidence="2 13">7.1.2.2</ecNumber>
    </recommendedName>
    <alternativeName>
        <fullName evidence="11 13">V-ATPase subunit A</fullName>
    </alternativeName>
</protein>
<dbReference type="InterPro" id="IPR003593">
    <property type="entry name" value="AAA+_ATPase"/>
</dbReference>
<dbReference type="InterPro" id="IPR023366">
    <property type="entry name" value="ATP_synth_asu-like_sf"/>
</dbReference>
<evidence type="ECO:0000256" key="8">
    <source>
        <dbReference type="ARBA" id="ARBA00022967"/>
    </source>
</evidence>
<proteinExistence type="inferred from homology"/>
<dbReference type="FunFam" id="2.40.50.100:FF:000008">
    <property type="entry name" value="V-type proton ATPase catalytic subunit A"/>
    <property type="match status" value="1"/>
</dbReference>
<dbReference type="EMBL" id="FXBB01000001">
    <property type="protein sequence ID" value="SMG10059.1"/>
    <property type="molecule type" value="Genomic_DNA"/>
</dbReference>
<dbReference type="InterPro" id="IPR031686">
    <property type="entry name" value="ATP-synth_a_Xtn"/>
</dbReference>
<dbReference type="InterPro" id="IPR036121">
    <property type="entry name" value="ATPase_F1/V1/A1_a/bsu_N_sf"/>
</dbReference>
<evidence type="ECO:0000256" key="7">
    <source>
        <dbReference type="ARBA" id="ARBA00022840"/>
    </source>
</evidence>
<keyword evidence="5 13" id="KW-0547">Nucleotide-binding</keyword>
<evidence type="ECO:0000256" key="1">
    <source>
        <dbReference type="ARBA" id="ARBA00008936"/>
    </source>
</evidence>
<dbReference type="Pfam" id="PF22919">
    <property type="entry name" value="ATP-synt_VA_C"/>
    <property type="match status" value="1"/>
</dbReference>
<dbReference type="Pfam" id="PF16886">
    <property type="entry name" value="ATP-synt_ab_Xtn"/>
    <property type="match status" value="1"/>
</dbReference>
<keyword evidence="16" id="KW-1185">Reference proteome</keyword>
<organism evidence="15 16">
    <name type="scientific">Dethiosulfovibrio salsuginis</name>
    <dbReference type="NCBI Taxonomy" id="561720"/>
    <lineage>
        <taxon>Bacteria</taxon>
        <taxon>Thermotogati</taxon>
        <taxon>Synergistota</taxon>
        <taxon>Synergistia</taxon>
        <taxon>Synergistales</taxon>
        <taxon>Dethiosulfovibrionaceae</taxon>
        <taxon>Dethiosulfovibrio</taxon>
    </lineage>
</organism>
<evidence type="ECO:0000259" key="14">
    <source>
        <dbReference type="SMART" id="SM00382"/>
    </source>
</evidence>
<dbReference type="PROSITE" id="PS00152">
    <property type="entry name" value="ATPASE_ALPHA_BETA"/>
    <property type="match status" value="1"/>
</dbReference>
<dbReference type="FunFam" id="3.40.50.300:FF:000675">
    <property type="entry name" value="V-type ATP synthase alpha chain"/>
    <property type="match status" value="1"/>
</dbReference>
<reference evidence="16" key="1">
    <citation type="submission" date="2017-04" db="EMBL/GenBank/DDBJ databases">
        <authorList>
            <person name="Varghese N."/>
            <person name="Submissions S."/>
        </authorList>
    </citation>
    <scope>NUCLEOTIDE SEQUENCE [LARGE SCALE GENOMIC DNA]</scope>
    <source>
        <strain evidence="16">USBA 82</strain>
    </source>
</reference>
<evidence type="ECO:0000256" key="3">
    <source>
        <dbReference type="ARBA" id="ARBA00018003"/>
    </source>
</evidence>
<dbReference type="SUPFAM" id="SSF52540">
    <property type="entry name" value="P-loop containing nucleoside triphosphate hydrolases"/>
    <property type="match status" value="1"/>
</dbReference>
<dbReference type="InterPro" id="IPR055190">
    <property type="entry name" value="ATP-synt_VA_C"/>
</dbReference>
<dbReference type="Gene3D" id="2.40.30.20">
    <property type="match status" value="1"/>
</dbReference>
<evidence type="ECO:0000313" key="15">
    <source>
        <dbReference type="EMBL" id="SMG10059.1"/>
    </source>
</evidence>
<dbReference type="Pfam" id="PF02874">
    <property type="entry name" value="ATP-synt_ab_N"/>
    <property type="match status" value="1"/>
</dbReference>
<keyword evidence="9 13" id="KW-0406">Ion transport</keyword>
<dbReference type="HAMAP" id="MF_00309">
    <property type="entry name" value="ATP_synth_A_arch"/>
    <property type="match status" value="1"/>
</dbReference>
<dbReference type="Pfam" id="PF00006">
    <property type="entry name" value="ATP-synt_ab"/>
    <property type="match status" value="1"/>
</dbReference>
<dbReference type="FunFam" id="2.40.30.20:FF:000002">
    <property type="entry name" value="V-type proton ATPase catalytic subunit A"/>
    <property type="match status" value="1"/>
</dbReference>
<dbReference type="PANTHER" id="PTHR43607:SF1">
    <property type="entry name" value="H(+)-TRANSPORTING TWO-SECTOR ATPASE"/>
    <property type="match status" value="1"/>
</dbReference>
<comment type="similarity">
    <text evidence="1 13">Belongs to the ATPase alpha/beta chains family.</text>
</comment>
<dbReference type="CDD" id="cd18111">
    <property type="entry name" value="ATP-synt_V_A-type_alpha_C"/>
    <property type="match status" value="1"/>
</dbReference>
<evidence type="ECO:0000256" key="4">
    <source>
        <dbReference type="ARBA" id="ARBA00022448"/>
    </source>
</evidence>
<evidence type="ECO:0000256" key="11">
    <source>
        <dbReference type="ARBA" id="ARBA00031719"/>
    </source>
</evidence>
<keyword evidence="8 13" id="KW-1278">Translocase</keyword>
<dbReference type="SUPFAM" id="SSF50615">
    <property type="entry name" value="N-terminal domain of alpha and beta subunits of F1 ATP synthase"/>
    <property type="match status" value="1"/>
</dbReference>
<comment type="function">
    <text evidence="12 13">Produces ATP from ADP in the presence of a proton gradient across the membrane. The V-type alpha chain is a catalytic subunit.</text>
</comment>
<keyword evidence="4 13" id="KW-0813">Transport</keyword>
<dbReference type="InterPro" id="IPR004100">
    <property type="entry name" value="ATPase_F1/V1/A1_a/bsu_N"/>
</dbReference>
<dbReference type="OrthoDB" id="9803053at2"/>
<evidence type="ECO:0000256" key="10">
    <source>
        <dbReference type="ARBA" id="ARBA00023310"/>
    </source>
</evidence>
<dbReference type="CDD" id="cd01134">
    <property type="entry name" value="V_A-ATPase_A"/>
    <property type="match status" value="1"/>
</dbReference>
<dbReference type="AlphaFoldDB" id="A0A1X7I7K0"/>
<dbReference type="Gene3D" id="1.10.1140.10">
    <property type="entry name" value="Bovine Mitochondrial F1-atpase, Atp Synthase Beta Chain, Chain D, domain 3"/>
    <property type="match status" value="1"/>
</dbReference>
<evidence type="ECO:0000256" key="5">
    <source>
        <dbReference type="ARBA" id="ARBA00022741"/>
    </source>
</evidence>
<dbReference type="STRING" id="561720.SAMN06275492_101175"/>
<dbReference type="CDD" id="cd18119">
    <property type="entry name" value="ATP-synt_V_A-type_alpha_N"/>
    <property type="match status" value="1"/>
</dbReference>
<dbReference type="GO" id="GO:0042777">
    <property type="term" value="P:proton motive force-driven plasma membrane ATP synthesis"/>
    <property type="evidence" value="ECO:0007669"/>
    <property type="project" value="UniProtKB-UniRule"/>
</dbReference>
<dbReference type="SMART" id="SM00382">
    <property type="entry name" value="AAA"/>
    <property type="match status" value="1"/>
</dbReference>
<dbReference type="EC" id="7.1.2.2" evidence="2 13"/>
<evidence type="ECO:0000256" key="13">
    <source>
        <dbReference type="HAMAP-Rule" id="MF_00309"/>
    </source>
</evidence>
<dbReference type="NCBIfam" id="NF003220">
    <property type="entry name" value="PRK04192.1"/>
    <property type="match status" value="1"/>
</dbReference>
<dbReference type="GO" id="GO:0005524">
    <property type="term" value="F:ATP binding"/>
    <property type="evidence" value="ECO:0007669"/>
    <property type="project" value="UniProtKB-UniRule"/>
</dbReference>
<name>A0A1X7I7K0_9BACT</name>
<dbReference type="InterPro" id="IPR000194">
    <property type="entry name" value="ATPase_F1/V1/A1_a/bsu_nucl-bd"/>
</dbReference>
<evidence type="ECO:0000256" key="9">
    <source>
        <dbReference type="ARBA" id="ARBA00023065"/>
    </source>
</evidence>
<comment type="catalytic activity">
    <reaction evidence="13">
        <text>ATP + H2O + 4 H(+)(in) = ADP + phosphate + 5 H(+)(out)</text>
        <dbReference type="Rhea" id="RHEA:57720"/>
        <dbReference type="ChEBI" id="CHEBI:15377"/>
        <dbReference type="ChEBI" id="CHEBI:15378"/>
        <dbReference type="ChEBI" id="CHEBI:30616"/>
        <dbReference type="ChEBI" id="CHEBI:43474"/>
        <dbReference type="ChEBI" id="CHEBI:456216"/>
        <dbReference type="EC" id="7.1.2.2"/>
    </reaction>
</comment>
<dbReference type="RefSeq" id="WP_085543462.1">
    <property type="nucleotide sequence ID" value="NZ_FXBB01000001.1"/>
</dbReference>
<dbReference type="Proteomes" id="UP000193355">
    <property type="component" value="Unassembled WGS sequence"/>
</dbReference>
<dbReference type="GO" id="GO:0046933">
    <property type="term" value="F:proton-transporting ATP synthase activity, rotational mechanism"/>
    <property type="evidence" value="ECO:0007669"/>
    <property type="project" value="UniProtKB-UniRule"/>
</dbReference>
<dbReference type="GO" id="GO:0046961">
    <property type="term" value="F:proton-transporting ATPase activity, rotational mechanism"/>
    <property type="evidence" value="ECO:0007669"/>
    <property type="project" value="InterPro"/>
</dbReference>
<evidence type="ECO:0000313" key="16">
    <source>
        <dbReference type="Proteomes" id="UP000193355"/>
    </source>
</evidence>
<sequence>MATDKVIKGSIERISGPLVVAKGMIGASMYDVVRIGEIGLVGEIIELKGEFASIQAYEETSGLMPGEPVVSTGEPLSVELGPGLIEQFYDGVQRPLKSIEDVANSPYIAKGIDVPALDYDKKWDFEPKAKEGDQVSTGDVLGLVQETVLVEHKIMVPPGVAGVVKKITKGSFTVNDVVAVITDDKGNSVDVKMAQKWPVRKPRPVAKRLPPVTPLITGQRVVDTFFPIAKGGTACVPGPFGSGKTVIQHQLAKWAEAQIVVYIGCGERGNEMTDVLLEFPHLEDPRSGEPLMKRTVLLANTSNMPVAAREASIYTGITMAEYYRDMGYSVALMADSTSRWAEALREMSGRLEEMPGEEGYPAYLGTRLASFYERAGRAICHGKEELEGSVSVIGAVSPPGGDLSEPVTQNTLRVTKVFWGLDAQLAYQRHFPAINWLQSYSLYANKLDEYWDSQFDDEWTHTRVEGMSLLEEEDKLREVVRLVGVDALSKNERMILETAKSLREDFLHQNAFHETDTYTSMQKQFKMLSTILMFHHYGMEALKNGAPINELFNLPVREKIARMGLVAEESLTQIDDLEREMKEEIARLVPTGGESNVA</sequence>
<dbReference type="Gene3D" id="3.40.50.300">
    <property type="entry name" value="P-loop containing nucleotide triphosphate hydrolases"/>
    <property type="match status" value="1"/>
</dbReference>
<dbReference type="GO" id="GO:0045259">
    <property type="term" value="C:proton-transporting ATP synthase complex"/>
    <property type="evidence" value="ECO:0007669"/>
    <property type="project" value="UniProtKB-ARBA"/>
</dbReference>
<gene>
    <name evidence="13" type="primary">atpA</name>
    <name evidence="15" type="ORF">SAMN06275492_101175</name>
</gene>
<accession>A0A1X7I7K0</accession>
<evidence type="ECO:0000256" key="2">
    <source>
        <dbReference type="ARBA" id="ARBA00012473"/>
    </source>
</evidence>
<keyword evidence="7 13" id="KW-0067">ATP-binding</keyword>
<dbReference type="InterPro" id="IPR020003">
    <property type="entry name" value="ATPase_a/bsu_AS"/>
</dbReference>
<dbReference type="InterPro" id="IPR024034">
    <property type="entry name" value="ATPase_F1/V1_b/a_C"/>
</dbReference>
<dbReference type="SUPFAM" id="SSF47917">
    <property type="entry name" value="C-terminal domain of alpha and beta subunits of F1 ATP synthase"/>
    <property type="match status" value="1"/>
</dbReference>
<dbReference type="PANTHER" id="PTHR43607">
    <property type="entry name" value="V-TYPE PROTON ATPASE CATALYTIC SUBUNIT A"/>
    <property type="match status" value="1"/>
</dbReference>
<feature type="domain" description="AAA+ ATPase" evidence="14">
    <location>
        <begin position="230"/>
        <end position="418"/>
    </location>
</feature>
<evidence type="ECO:0000256" key="12">
    <source>
        <dbReference type="ARBA" id="ARBA00054855"/>
    </source>
</evidence>
<dbReference type="InterPro" id="IPR027417">
    <property type="entry name" value="P-loop_NTPase"/>
</dbReference>
<dbReference type="InterPro" id="IPR022878">
    <property type="entry name" value="V-ATPase_asu"/>
</dbReference>
<keyword evidence="6 13" id="KW-0375">Hydrogen ion transport</keyword>
<evidence type="ECO:0000256" key="6">
    <source>
        <dbReference type="ARBA" id="ARBA00022781"/>
    </source>
</evidence>
<dbReference type="Gene3D" id="2.40.50.100">
    <property type="match status" value="1"/>
</dbReference>
<keyword evidence="10 13" id="KW-0066">ATP synthesis</keyword>